<dbReference type="AlphaFoldDB" id="A0AAE9E6R1"/>
<evidence type="ECO:0000313" key="2">
    <source>
        <dbReference type="EMBL" id="UMM13946.1"/>
    </source>
</evidence>
<evidence type="ECO:0000313" key="3">
    <source>
        <dbReference type="Proteomes" id="UP000829354"/>
    </source>
</evidence>
<protein>
    <submittedName>
        <fullName evidence="2">Uncharacterized protein</fullName>
    </submittedName>
</protein>
<dbReference type="Proteomes" id="UP000829354">
    <property type="component" value="Chromosome I"/>
</dbReference>
<feature type="region of interest" description="Disordered" evidence="1">
    <location>
        <begin position="526"/>
        <end position="555"/>
    </location>
</feature>
<feature type="region of interest" description="Disordered" evidence="1">
    <location>
        <begin position="163"/>
        <end position="200"/>
    </location>
</feature>
<gene>
    <name evidence="2" type="ORF">L5515_001976</name>
</gene>
<keyword evidence="3" id="KW-1185">Reference proteome</keyword>
<feature type="compositionally biased region" description="Basic residues" evidence="1">
    <location>
        <begin position="183"/>
        <end position="195"/>
    </location>
</feature>
<sequence>MVPINGFSFLSVGDALRGPPKPRSRKANKKAMADVMSHQGNEDHWKYRNLRNSEASYEATDSSTSASSPDVIEVYQSNQTSPNAPIIQPTPEVKKSTSFHHPFINLETFYIDMQKELPMQIPEDLLKEGTRNRLLAIQRMEEAKKRGSGARSEASHDYPDVIQIASQPPLPPQPEQLSVMPKKAPKKSSKPRAPKVPREISPLAMPAASPQAVQGFSTNGCKQNVPAQSPNVQSPLFMPITQQMLSQPTQNYPMSPGPPLQNFATNGYQQMQAPPQSPIPMLAQTQYPMSPLAGPPKGPPSVNPKVDRPQLRSLLTGQPSRPQSDVPPISPQVPKQESLLVRIFTDPDFKIPESRYHSPLSQTQIEDVQKQTMTEKQQATPPPLVPLAPSSFLPPHVSPMIQSQPLSPHMPPMVHNVQQQPVPITVPQPVPGSARKIYKIRADVLKPKPAPKKPRAYRKRPAVPVLDNSMQQAPQQQIAQVNTVCNQYDPESALKEFDAFEMANDASGPSLSDAFMSRAEPLETIQFEEPASPETPSYEEDPFAGINEPDSFDFF</sequence>
<dbReference type="EMBL" id="CP092620">
    <property type="protein sequence ID" value="UMM13945.1"/>
    <property type="molecule type" value="Genomic_DNA"/>
</dbReference>
<feature type="compositionally biased region" description="Basic residues" evidence="1">
    <location>
        <begin position="20"/>
        <end position="29"/>
    </location>
</feature>
<feature type="compositionally biased region" description="Polar residues" evidence="1">
    <location>
        <begin position="313"/>
        <end position="323"/>
    </location>
</feature>
<feature type="compositionally biased region" description="Pro residues" evidence="1">
    <location>
        <begin position="293"/>
        <end position="302"/>
    </location>
</feature>
<name>A0AAE9E6R1_CAEBR</name>
<proteinExistence type="predicted"/>
<reference evidence="2 3" key="1">
    <citation type="submission" date="2022-04" db="EMBL/GenBank/DDBJ databases">
        <title>Chromosome-level reference genomes for two strains of Caenorhabditis briggsae: an improved platform for comparative genomics.</title>
        <authorList>
            <person name="Stevens L."/>
            <person name="Andersen E."/>
        </authorList>
    </citation>
    <scope>NUCLEOTIDE SEQUENCE [LARGE SCALE GENOMIC DNA]</scope>
    <source>
        <strain evidence="2">VX34</strain>
        <tissue evidence="2">Whole-organism</tissue>
    </source>
</reference>
<accession>A0AAE9E6R1</accession>
<evidence type="ECO:0000256" key="1">
    <source>
        <dbReference type="SAM" id="MobiDB-lite"/>
    </source>
</evidence>
<organism evidence="2 3">
    <name type="scientific">Caenorhabditis briggsae</name>
    <dbReference type="NCBI Taxonomy" id="6238"/>
    <lineage>
        <taxon>Eukaryota</taxon>
        <taxon>Metazoa</taxon>
        <taxon>Ecdysozoa</taxon>
        <taxon>Nematoda</taxon>
        <taxon>Chromadorea</taxon>
        <taxon>Rhabditida</taxon>
        <taxon>Rhabditina</taxon>
        <taxon>Rhabditomorpha</taxon>
        <taxon>Rhabditoidea</taxon>
        <taxon>Rhabditidae</taxon>
        <taxon>Peloderinae</taxon>
        <taxon>Caenorhabditis</taxon>
    </lineage>
</organism>
<feature type="region of interest" description="Disordered" evidence="1">
    <location>
        <begin position="270"/>
        <end position="334"/>
    </location>
</feature>
<feature type="region of interest" description="Disordered" evidence="1">
    <location>
        <begin position="13"/>
        <end position="42"/>
    </location>
</feature>
<dbReference type="EMBL" id="CP092620">
    <property type="protein sequence ID" value="UMM13946.1"/>
    <property type="molecule type" value="Genomic_DNA"/>
</dbReference>